<dbReference type="SUPFAM" id="SSF54719">
    <property type="entry name" value="Fe,Mn superoxide dismutase (SOD), C-terminal domain"/>
    <property type="match status" value="1"/>
</dbReference>
<evidence type="ECO:0000256" key="1">
    <source>
        <dbReference type="ARBA" id="ARBA00037226"/>
    </source>
</evidence>
<evidence type="ECO:0000259" key="3">
    <source>
        <dbReference type="Pfam" id="PF02777"/>
    </source>
</evidence>
<dbReference type="GO" id="GO:0005840">
    <property type="term" value="C:ribosome"/>
    <property type="evidence" value="ECO:0007669"/>
    <property type="project" value="UniProtKB-KW"/>
</dbReference>
<keyword evidence="5" id="KW-1185">Reference proteome</keyword>
<protein>
    <submittedName>
        <fullName evidence="4">37S ribosomal protein</fullName>
    </submittedName>
</protein>
<dbReference type="InterPro" id="IPR019832">
    <property type="entry name" value="Mn/Fe_SOD_C"/>
</dbReference>
<dbReference type="GO" id="GO:0046872">
    <property type="term" value="F:metal ion binding"/>
    <property type="evidence" value="ECO:0007669"/>
    <property type="project" value="InterPro"/>
</dbReference>
<dbReference type="EMBL" id="JAULSO010000001">
    <property type="protein sequence ID" value="KAK3695392.1"/>
    <property type="molecule type" value="Genomic_DNA"/>
</dbReference>
<dbReference type="AlphaFoldDB" id="A0AAE0XM05"/>
<accession>A0AAE0XM05</accession>
<feature type="domain" description="Manganese/iron superoxide dismutase C-terminal" evidence="3">
    <location>
        <begin position="131"/>
        <end position="190"/>
    </location>
</feature>
<dbReference type="PANTHER" id="PTHR43595">
    <property type="entry name" value="37S RIBOSOMAL PROTEIN S26, MITOCHONDRIAL"/>
    <property type="match status" value="1"/>
</dbReference>
<comment type="function">
    <text evidence="1">Component of the mitochondrial ribosome (mitoribosome), a dedicated translation machinery responsible for the synthesis of mitochondrial genome-encoded proteins, including at least some of the essential transmembrane subunits of the mitochondrial respiratory chain. The mitoribosomes are attached to the mitochondrial inner membrane and translation products are cotranslationally integrated into the membrane.</text>
</comment>
<gene>
    <name evidence="4" type="ORF">B0T22DRAFT_455157</name>
</gene>
<dbReference type="Proteomes" id="UP001270362">
    <property type="component" value="Unassembled WGS sequence"/>
</dbReference>
<dbReference type="Pfam" id="PF02777">
    <property type="entry name" value="Sod_Fe_C"/>
    <property type="match status" value="2"/>
</dbReference>
<feature type="compositionally biased region" description="Polar residues" evidence="2">
    <location>
        <begin position="25"/>
        <end position="39"/>
    </location>
</feature>
<dbReference type="InterPro" id="IPR036324">
    <property type="entry name" value="Mn/Fe_SOD_N_sf"/>
</dbReference>
<evidence type="ECO:0000256" key="2">
    <source>
        <dbReference type="SAM" id="MobiDB-lite"/>
    </source>
</evidence>
<proteinExistence type="predicted"/>
<comment type="caution">
    <text evidence="4">The sequence shown here is derived from an EMBL/GenBank/DDBJ whole genome shotgun (WGS) entry which is preliminary data.</text>
</comment>
<dbReference type="Gene3D" id="3.55.40.20">
    <property type="entry name" value="Iron/manganese superoxide dismutase, C-terminal domain"/>
    <property type="match status" value="1"/>
</dbReference>
<reference evidence="4" key="1">
    <citation type="journal article" date="2023" name="Mol. Phylogenet. Evol.">
        <title>Genome-scale phylogeny and comparative genomics of the fungal order Sordariales.</title>
        <authorList>
            <person name="Hensen N."/>
            <person name="Bonometti L."/>
            <person name="Westerberg I."/>
            <person name="Brannstrom I.O."/>
            <person name="Guillou S."/>
            <person name="Cros-Aarteil S."/>
            <person name="Calhoun S."/>
            <person name="Haridas S."/>
            <person name="Kuo A."/>
            <person name="Mondo S."/>
            <person name="Pangilinan J."/>
            <person name="Riley R."/>
            <person name="LaButti K."/>
            <person name="Andreopoulos B."/>
            <person name="Lipzen A."/>
            <person name="Chen C."/>
            <person name="Yan M."/>
            <person name="Daum C."/>
            <person name="Ng V."/>
            <person name="Clum A."/>
            <person name="Steindorff A."/>
            <person name="Ohm R.A."/>
            <person name="Martin F."/>
            <person name="Silar P."/>
            <person name="Natvig D.O."/>
            <person name="Lalanne C."/>
            <person name="Gautier V."/>
            <person name="Ament-Velasquez S.L."/>
            <person name="Kruys A."/>
            <person name="Hutchinson M.I."/>
            <person name="Powell A.J."/>
            <person name="Barry K."/>
            <person name="Miller A.N."/>
            <person name="Grigoriev I.V."/>
            <person name="Debuchy R."/>
            <person name="Gladieux P."/>
            <person name="Hiltunen Thoren M."/>
            <person name="Johannesson H."/>
        </authorList>
    </citation>
    <scope>NUCLEOTIDE SEQUENCE</scope>
    <source>
        <strain evidence="4">CBS 314.62</strain>
    </source>
</reference>
<dbReference type="GO" id="GO:0005737">
    <property type="term" value="C:cytoplasm"/>
    <property type="evidence" value="ECO:0007669"/>
    <property type="project" value="TreeGrafter"/>
</dbReference>
<sequence length="303" mass="33368">MFRPRILRAARIPQASAGHAAPSPLSVSVSMSQRRSNHSVNPLPHNFEKGVPGFLSANAFSIAWTEYQTLMIKKLNSLVAGTDYEAKEMKHIILNSSREPGEASIFNYASMAHNNEFFFQKLSPQKVKMPEQLKKALVESFGSIETLRDEMLGTANAMFGPGFVWLVKAEQPGMTNAFKVLATYNAGSPYPGAHWRRQDIDLNTAAGAGDPAGIAAGRKYLDNTAYGTGRYSAEAEQRLATPPGGTNINPVLCLNTWEHVWVPDYTVGLVGGGKAEYGAKWWDKINWEKVCTDANLEQKKFKN</sequence>
<name>A0AAE0XM05_9PEZI</name>
<dbReference type="InterPro" id="IPR036314">
    <property type="entry name" value="SOD_C_sf"/>
</dbReference>
<keyword evidence="4" id="KW-0687">Ribonucleoprotein</keyword>
<evidence type="ECO:0000313" key="4">
    <source>
        <dbReference type="EMBL" id="KAK3695392.1"/>
    </source>
</evidence>
<reference evidence="4" key="2">
    <citation type="submission" date="2023-06" db="EMBL/GenBank/DDBJ databases">
        <authorList>
            <consortium name="Lawrence Berkeley National Laboratory"/>
            <person name="Haridas S."/>
            <person name="Hensen N."/>
            <person name="Bonometti L."/>
            <person name="Westerberg I."/>
            <person name="Brannstrom I.O."/>
            <person name="Guillou S."/>
            <person name="Cros-Aarteil S."/>
            <person name="Calhoun S."/>
            <person name="Kuo A."/>
            <person name="Mondo S."/>
            <person name="Pangilinan J."/>
            <person name="Riley R."/>
            <person name="Labutti K."/>
            <person name="Andreopoulos B."/>
            <person name="Lipzen A."/>
            <person name="Chen C."/>
            <person name="Yanf M."/>
            <person name="Daum C."/>
            <person name="Ng V."/>
            <person name="Clum A."/>
            <person name="Steindorff A."/>
            <person name="Ohm R."/>
            <person name="Martin F."/>
            <person name="Silar P."/>
            <person name="Natvig D."/>
            <person name="Lalanne C."/>
            <person name="Gautier V."/>
            <person name="Ament-Velasquez S.L."/>
            <person name="Kruys A."/>
            <person name="Hutchinson M.I."/>
            <person name="Powell A.J."/>
            <person name="Barry K."/>
            <person name="Miller A.N."/>
            <person name="Grigoriev I.V."/>
            <person name="Debuchy R."/>
            <person name="Gladieux P."/>
            <person name="Thoren M.H."/>
            <person name="Johannesson H."/>
        </authorList>
    </citation>
    <scope>NUCLEOTIDE SEQUENCE</scope>
    <source>
        <strain evidence="4">CBS 314.62</strain>
    </source>
</reference>
<dbReference type="SUPFAM" id="SSF46609">
    <property type="entry name" value="Fe,Mn superoxide dismutase (SOD), N-terminal domain"/>
    <property type="match status" value="1"/>
</dbReference>
<feature type="domain" description="Manganese/iron superoxide dismutase C-terminal" evidence="3">
    <location>
        <begin position="247"/>
        <end position="290"/>
    </location>
</feature>
<organism evidence="4 5">
    <name type="scientific">Podospora appendiculata</name>
    <dbReference type="NCBI Taxonomy" id="314037"/>
    <lineage>
        <taxon>Eukaryota</taxon>
        <taxon>Fungi</taxon>
        <taxon>Dikarya</taxon>
        <taxon>Ascomycota</taxon>
        <taxon>Pezizomycotina</taxon>
        <taxon>Sordariomycetes</taxon>
        <taxon>Sordariomycetidae</taxon>
        <taxon>Sordariales</taxon>
        <taxon>Podosporaceae</taxon>
        <taxon>Podospora</taxon>
    </lineage>
</organism>
<dbReference type="GO" id="GO:0004784">
    <property type="term" value="F:superoxide dismutase activity"/>
    <property type="evidence" value="ECO:0007669"/>
    <property type="project" value="InterPro"/>
</dbReference>
<evidence type="ECO:0000313" key="5">
    <source>
        <dbReference type="Proteomes" id="UP001270362"/>
    </source>
</evidence>
<feature type="region of interest" description="Disordered" evidence="2">
    <location>
        <begin position="13"/>
        <end position="39"/>
    </location>
</feature>
<dbReference type="PANTHER" id="PTHR43595:SF2">
    <property type="entry name" value="SMALL RIBOSOMAL SUBUNIT PROTEIN MS42"/>
    <property type="match status" value="1"/>
</dbReference>
<keyword evidence="4" id="KW-0689">Ribosomal protein</keyword>